<accession>A0A1T4YJG9</accession>
<keyword evidence="1" id="KW-1133">Transmembrane helix</keyword>
<evidence type="ECO:0000313" key="3">
    <source>
        <dbReference type="EMBL" id="SKB01830.1"/>
    </source>
</evidence>
<dbReference type="SMART" id="SM00257">
    <property type="entry name" value="LysM"/>
    <property type="match status" value="1"/>
</dbReference>
<gene>
    <name evidence="3" type="ORF">SAMN06295879_3353</name>
</gene>
<dbReference type="Proteomes" id="UP000189735">
    <property type="component" value="Unassembled WGS sequence"/>
</dbReference>
<dbReference type="EMBL" id="FUYG01000010">
    <property type="protein sequence ID" value="SKB01830.1"/>
    <property type="molecule type" value="Genomic_DNA"/>
</dbReference>
<evidence type="ECO:0000259" key="2">
    <source>
        <dbReference type="PROSITE" id="PS51782"/>
    </source>
</evidence>
<reference evidence="4" key="1">
    <citation type="submission" date="2017-02" db="EMBL/GenBank/DDBJ databases">
        <authorList>
            <person name="Varghese N."/>
            <person name="Submissions S."/>
        </authorList>
    </citation>
    <scope>NUCLEOTIDE SEQUENCE [LARGE SCALE GENOMIC DNA]</scope>
    <source>
        <strain evidence="4">VKM Ac-2052</strain>
    </source>
</reference>
<dbReference type="InterPro" id="IPR018392">
    <property type="entry name" value="LysM"/>
</dbReference>
<evidence type="ECO:0000313" key="4">
    <source>
        <dbReference type="Proteomes" id="UP000189735"/>
    </source>
</evidence>
<evidence type="ECO:0000256" key="1">
    <source>
        <dbReference type="SAM" id="Phobius"/>
    </source>
</evidence>
<dbReference type="PROSITE" id="PS51782">
    <property type="entry name" value="LYSM"/>
    <property type="match status" value="1"/>
</dbReference>
<dbReference type="Pfam" id="PF01476">
    <property type="entry name" value="LysM"/>
    <property type="match status" value="1"/>
</dbReference>
<name>A0A1T4YJG9_9MICO</name>
<organism evidence="3 4">
    <name type="scientific">Agreia bicolorata</name>
    <dbReference type="NCBI Taxonomy" id="110935"/>
    <lineage>
        <taxon>Bacteria</taxon>
        <taxon>Bacillati</taxon>
        <taxon>Actinomycetota</taxon>
        <taxon>Actinomycetes</taxon>
        <taxon>Micrococcales</taxon>
        <taxon>Microbacteriaceae</taxon>
        <taxon>Agreia</taxon>
    </lineage>
</organism>
<dbReference type="AlphaFoldDB" id="A0A1T4YJG9"/>
<feature type="domain" description="LysM" evidence="2">
    <location>
        <begin position="62"/>
        <end position="111"/>
    </location>
</feature>
<protein>
    <submittedName>
        <fullName evidence="3">LysM domain-containing protein</fullName>
    </submittedName>
</protein>
<keyword evidence="1" id="KW-0472">Membrane</keyword>
<proteinExistence type="predicted"/>
<dbReference type="Gene3D" id="3.10.350.10">
    <property type="entry name" value="LysM domain"/>
    <property type="match status" value="1"/>
</dbReference>
<keyword evidence="1" id="KW-0812">Transmembrane</keyword>
<dbReference type="RefSeq" id="WP_078715318.1">
    <property type="nucleotide sequence ID" value="NZ_FUYG01000010.1"/>
</dbReference>
<sequence>MTALPATASHTVRLRITRRGRVVLAALASIPLIAGMVALALFGANSAVADGAESSAATQTFDYVTIQAGETLWALAEEIAPSADPRDVIADIVSLNQLPSAEVQPGQKLAVPNEY</sequence>
<dbReference type="InterPro" id="IPR036779">
    <property type="entry name" value="LysM_dom_sf"/>
</dbReference>
<feature type="transmembrane region" description="Helical" evidence="1">
    <location>
        <begin position="22"/>
        <end position="44"/>
    </location>
</feature>